<evidence type="ECO:0000313" key="1">
    <source>
        <dbReference type="EMBL" id="EEQ99110.1"/>
    </source>
</evidence>
<reference evidence="1 2" key="1">
    <citation type="submission" date="2008-07" db="EMBL/GenBank/DDBJ databases">
        <authorList>
            <person name="El-Sayed N."/>
            <person name="Caler E."/>
            <person name="Inman J."/>
            <person name="Amedeo P."/>
            <person name="Hass B."/>
            <person name="Wortman J."/>
        </authorList>
    </citation>
    <scope>NUCLEOTIDE SEQUENCE [LARGE SCALE GENOMIC DNA]</scope>
    <source>
        <strain evidence="2">ATCC 50983 / TXsc</strain>
    </source>
</reference>
<sequence length="401" mass="45763">MVDNLDKAITKVVEVVSEGRILKPEDVLAMIDDVDYYAEAELVSKMVEETKKKGMDFAVHCMASGIKIDAPGEGSNPVIEEIRDFVWKANVDFAKLTKTVTFKGPIVRYEYSREVKQGCYNDSKVKGPRLTSGGLSFAVTPLIRRGMFNQFEQEVMHLTLVKGSTFVPEVWTSLSPELRLFIVTGETVFLDAKPGQELTVEVLEKAGIWHPCSILTVGSLLRFICVKMMLDVTSQWENTENYPILLPLKIPAEDSALAEERCYRMVTHSLYFTALRILTMYKVLFYRTLHIYFKSVKNYCMVNRLEGHTFDTIAQQAWKRYESEMFYIETEGPDDKCFYRALTVAETRFCRVRDGEEEAYPMDGSAMAIPWETKGDHDETLQQIARDPKNGYVDSATKEPT</sequence>
<dbReference type="OrthoDB" id="470098at2759"/>
<dbReference type="Proteomes" id="UP000007800">
    <property type="component" value="Unassembled WGS sequence"/>
</dbReference>
<dbReference type="GeneID" id="9044590"/>
<dbReference type="RefSeq" id="XP_002766393.1">
    <property type="nucleotide sequence ID" value="XM_002766347.1"/>
</dbReference>
<dbReference type="InParanoid" id="C5LVY2"/>
<accession>C5LVY2</accession>
<dbReference type="EMBL" id="GG686040">
    <property type="protein sequence ID" value="EEQ99110.1"/>
    <property type="molecule type" value="Genomic_DNA"/>
</dbReference>
<name>C5LVY2_PERM5</name>
<evidence type="ECO:0000313" key="2">
    <source>
        <dbReference type="Proteomes" id="UP000007800"/>
    </source>
</evidence>
<organism evidence="2">
    <name type="scientific">Perkinsus marinus (strain ATCC 50983 / TXsc)</name>
    <dbReference type="NCBI Taxonomy" id="423536"/>
    <lineage>
        <taxon>Eukaryota</taxon>
        <taxon>Sar</taxon>
        <taxon>Alveolata</taxon>
        <taxon>Perkinsozoa</taxon>
        <taxon>Perkinsea</taxon>
        <taxon>Perkinsida</taxon>
        <taxon>Perkinsidae</taxon>
        <taxon>Perkinsus</taxon>
    </lineage>
</organism>
<protein>
    <submittedName>
        <fullName evidence="1">Uncharacterized protein</fullName>
    </submittedName>
</protein>
<proteinExistence type="predicted"/>
<feature type="non-terminal residue" evidence="1">
    <location>
        <position position="401"/>
    </location>
</feature>
<keyword evidence="2" id="KW-1185">Reference proteome</keyword>
<gene>
    <name evidence="1" type="ORF">Pmar_PMAR015669</name>
</gene>
<dbReference type="AlphaFoldDB" id="C5LVY2"/>